<protein>
    <submittedName>
        <fullName evidence="2">Uncharacterized protein</fullName>
    </submittedName>
</protein>
<feature type="transmembrane region" description="Helical" evidence="1">
    <location>
        <begin position="28"/>
        <end position="48"/>
    </location>
</feature>
<sequence length="78" mass="8303">MSLADKFDDHIEPAFTRSFDRESARRQFRMSITLVAAMGVAAFVLGFAQPLTAPAPSKQGALATDGGFSGRLVSIDAN</sequence>
<proteinExistence type="predicted"/>
<dbReference type="EMBL" id="CP046052">
    <property type="protein sequence ID" value="QGM45332.1"/>
    <property type="molecule type" value="Genomic_DNA"/>
</dbReference>
<keyword evidence="3" id="KW-1185">Reference proteome</keyword>
<evidence type="ECO:0000313" key="2">
    <source>
        <dbReference type="EMBL" id="QGM45332.1"/>
    </source>
</evidence>
<dbReference type="KEGG" id="mhey:H2LOC_006270"/>
<keyword evidence="1" id="KW-0472">Membrane</keyword>
<dbReference type="OrthoDB" id="8455486at2"/>
<evidence type="ECO:0000313" key="3">
    <source>
        <dbReference type="Proteomes" id="UP000309061"/>
    </source>
</evidence>
<organism evidence="2 3">
    <name type="scientific">Methylocystis heyeri</name>
    <dbReference type="NCBI Taxonomy" id="391905"/>
    <lineage>
        <taxon>Bacteria</taxon>
        <taxon>Pseudomonadati</taxon>
        <taxon>Pseudomonadota</taxon>
        <taxon>Alphaproteobacteria</taxon>
        <taxon>Hyphomicrobiales</taxon>
        <taxon>Methylocystaceae</taxon>
        <taxon>Methylocystis</taxon>
    </lineage>
</organism>
<evidence type="ECO:0000256" key="1">
    <source>
        <dbReference type="SAM" id="Phobius"/>
    </source>
</evidence>
<accession>A0A6B8KCK5</accession>
<dbReference type="RefSeq" id="WP_136495615.1">
    <property type="nucleotide sequence ID" value="NZ_CP046052.1"/>
</dbReference>
<dbReference type="Proteomes" id="UP000309061">
    <property type="component" value="Chromosome"/>
</dbReference>
<reference evidence="2 3" key="1">
    <citation type="submission" date="2019-11" db="EMBL/GenBank/DDBJ databases">
        <title>The genome sequence of Methylocystis heyeri.</title>
        <authorList>
            <person name="Oshkin I.Y."/>
            <person name="Miroshnikov K."/>
            <person name="Dedysh S.N."/>
        </authorList>
    </citation>
    <scope>NUCLEOTIDE SEQUENCE [LARGE SCALE GENOMIC DNA]</scope>
    <source>
        <strain evidence="2 3">H2</strain>
    </source>
</reference>
<dbReference type="AlphaFoldDB" id="A0A6B8KCK5"/>
<gene>
    <name evidence="2" type="ORF">H2LOC_006270</name>
</gene>
<keyword evidence="1" id="KW-0812">Transmembrane</keyword>
<keyword evidence="1" id="KW-1133">Transmembrane helix</keyword>
<name>A0A6B8KCK5_9HYPH</name>